<keyword evidence="2" id="KW-0489">Methyltransferase</keyword>
<gene>
    <name evidence="2" type="ORF">EHT25_10900</name>
</gene>
<organism evidence="2 3">
    <name type="scientific">Larkinella rosea</name>
    <dbReference type="NCBI Taxonomy" id="2025312"/>
    <lineage>
        <taxon>Bacteria</taxon>
        <taxon>Pseudomonadati</taxon>
        <taxon>Bacteroidota</taxon>
        <taxon>Cytophagia</taxon>
        <taxon>Cytophagales</taxon>
        <taxon>Spirosomataceae</taxon>
        <taxon>Larkinella</taxon>
    </lineage>
</organism>
<keyword evidence="2" id="KW-0808">Transferase</keyword>
<proteinExistence type="predicted"/>
<dbReference type="InterPro" id="IPR013217">
    <property type="entry name" value="Methyltransf_12"/>
</dbReference>
<sequence length="174" mass="19465">MELSEAIQLIQSHSQHQSEPSVWADLGCGSGLFTYALAHYLPKESRIYALDQNNPLKPEIRPNGVEVVPRQQDFVRDDLELPALDGILMANALHYVADKPGFLRKLSNYLKPGGRFLIVEYDTDQPVPTWVPYPVSFRSLTQLFKTVGYGSVEKLGERPSRYGSGNMYAALIAP</sequence>
<dbReference type="GO" id="GO:0008168">
    <property type="term" value="F:methyltransferase activity"/>
    <property type="evidence" value="ECO:0007669"/>
    <property type="project" value="UniProtKB-KW"/>
</dbReference>
<dbReference type="PANTHER" id="PTHR43861">
    <property type="entry name" value="TRANS-ACONITATE 2-METHYLTRANSFERASE-RELATED"/>
    <property type="match status" value="1"/>
</dbReference>
<name>A0A3P1BSG1_9BACT</name>
<dbReference type="EMBL" id="RQJO01000008">
    <property type="protein sequence ID" value="RRB04028.1"/>
    <property type="molecule type" value="Genomic_DNA"/>
</dbReference>
<dbReference type="PANTHER" id="PTHR43861:SF1">
    <property type="entry name" value="TRANS-ACONITATE 2-METHYLTRANSFERASE"/>
    <property type="match status" value="1"/>
</dbReference>
<dbReference type="RefSeq" id="WP_124874345.1">
    <property type="nucleotide sequence ID" value="NZ_RQJO01000008.1"/>
</dbReference>
<dbReference type="InterPro" id="IPR029063">
    <property type="entry name" value="SAM-dependent_MTases_sf"/>
</dbReference>
<feature type="domain" description="Methyltransferase type 12" evidence="1">
    <location>
        <begin position="25"/>
        <end position="116"/>
    </location>
</feature>
<protein>
    <submittedName>
        <fullName evidence="2">Class I SAM-dependent methyltransferase</fullName>
    </submittedName>
</protein>
<keyword evidence="3" id="KW-1185">Reference proteome</keyword>
<dbReference type="Pfam" id="PF08242">
    <property type="entry name" value="Methyltransf_12"/>
    <property type="match status" value="1"/>
</dbReference>
<dbReference type="GO" id="GO:0032259">
    <property type="term" value="P:methylation"/>
    <property type="evidence" value="ECO:0007669"/>
    <property type="project" value="UniProtKB-KW"/>
</dbReference>
<dbReference type="CDD" id="cd02440">
    <property type="entry name" value="AdoMet_MTases"/>
    <property type="match status" value="1"/>
</dbReference>
<reference evidence="2 3" key="1">
    <citation type="submission" date="2018-11" db="EMBL/GenBank/DDBJ databases">
        <authorList>
            <person name="Zhou Z."/>
            <person name="Wang G."/>
        </authorList>
    </citation>
    <scope>NUCLEOTIDE SEQUENCE [LARGE SCALE GENOMIC DNA]</scope>
    <source>
        <strain evidence="2 3">KCTC52004</strain>
    </source>
</reference>
<evidence type="ECO:0000313" key="2">
    <source>
        <dbReference type="EMBL" id="RRB04028.1"/>
    </source>
</evidence>
<dbReference type="OrthoDB" id="9784101at2"/>
<comment type="caution">
    <text evidence="2">The sequence shown here is derived from an EMBL/GenBank/DDBJ whole genome shotgun (WGS) entry which is preliminary data.</text>
</comment>
<dbReference type="Gene3D" id="3.40.50.150">
    <property type="entry name" value="Vaccinia Virus protein VP39"/>
    <property type="match status" value="1"/>
</dbReference>
<evidence type="ECO:0000313" key="3">
    <source>
        <dbReference type="Proteomes" id="UP000271925"/>
    </source>
</evidence>
<accession>A0A3P1BSG1</accession>
<dbReference type="Proteomes" id="UP000271925">
    <property type="component" value="Unassembled WGS sequence"/>
</dbReference>
<dbReference type="AlphaFoldDB" id="A0A3P1BSG1"/>
<evidence type="ECO:0000259" key="1">
    <source>
        <dbReference type="Pfam" id="PF08242"/>
    </source>
</evidence>
<dbReference type="SUPFAM" id="SSF53335">
    <property type="entry name" value="S-adenosyl-L-methionine-dependent methyltransferases"/>
    <property type="match status" value="1"/>
</dbReference>